<dbReference type="Proteomes" id="UP000184612">
    <property type="component" value="Unassembled WGS sequence"/>
</dbReference>
<organism evidence="1 2">
    <name type="scientific">Anaerocolumna xylanovorans DSM 12503</name>
    <dbReference type="NCBI Taxonomy" id="1121345"/>
    <lineage>
        <taxon>Bacteria</taxon>
        <taxon>Bacillati</taxon>
        <taxon>Bacillota</taxon>
        <taxon>Clostridia</taxon>
        <taxon>Lachnospirales</taxon>
        <taxon>Lachnospiraceae</taxon>
        <taxon>Anaerocolumna</taxon>
    </lineage>
</organism>
<protein>
    <submittedName>
        <fullName evidence="1">Uncharacterized protein</fullName>
    </submittedName>
</protein>
<dbReference type="OrthoDB" id="9987892at2"/>
<dbReference type="EMBL" id="FRFD01000003">
    <property type="protein sequence ID" value="SHO43170.1"/>
    <property type="molecule type" value="Genomic_DNA"/>
</dbReference>
<reference evidence="1 2" key="1">
    <citation type="submission" date="2016-12" db="EMBL/GenBank/DDBJ databases">
        <authorList>
            <person name="Song W.-J."/>
            <person name="Kurnit D.M."/>
        </authorList>
    </citation>
    <scope>NUCLEOTIDE SEQUENCE [LARGE SCALE GENOMIC DNA]</scope>
    <source>
        <strain evidence="1 2">DSM 12503</strain>
    </source>
</reference>
<evidence type="ECO:0000313" key="1">
    <source>
        <dbReference type="EMBL" id="SHO43170.1"/>
    </source>
</evidence>
<dbReference type="RefSeq" id="WP_073586876.1">
    <property type="nucleotide sequence ID" value="NZ_FRFD01000003.1"/>
</dbReference>
<keyword evidence="2" id="KW-1185">Reference proteome</keyword>
<gene>
    <name evidence="1" type="ORF">SAMN02745217_00116</name>
</gene>
<sequence length="220" mass="22086">MKEIKGADVNGYITGGLDLTVRARTVNDEIIALTVTPDGTNAMFSGVEITLPDEIRHIDRIVDLLDILKNCRVELLDGKALQLLPLERQVGLRAAGGCNSQGCATAACTTNYPNCNAEACAGAACSPDVSPCFAEACAANACAALASPCNGLLCSAKLCAADAAPCATVGCVAAACAAASAPCAAAGCAGKACAVDVIPCVGDGQLGPCLVNFPYCPFIL</sequence>
<dbReference type="STRING" id="1121345.SAMN02745217_00116"/>
<accession>A0A1M7XX20</accession>
<evidence type="ECO:0000313" key="2">
    <source>
        <dbReference type="Proteomes" id="UP000184612"/>
    </source>
</evidence>
<proteinExistence type="predicted"/>
<dbReference type="AlphaFoldDB" id="A0A1M7XX20"/>
<name>A0A1M7XX20_9FIRM</name>